<dbReference type="InterPro" id="IPR036866">
    <property type="entry name" value="RibonucZ/Hydroxyglut_hydro"/>
</dbReference>
<feature type="region of interest" description="Disordered" evidence="1">
    <location>
        <begin position="1"/>
        <end position="39"/>
    </location>
</feature>
<evidence type="ECO:0000259" key="2">
    <source>
        <dbReference type="Pfam" id="PF12706"/>
    </source>
</evidence>
<organism evidence="3 4">
    <name type="scientific">Steccherinum ochraceum</name>
    <dbReference type="NCBI Taxonomy" id="92696"/>
    <lineage>
        <taxon>Eukaryota</taxon>
        <taxon>Fungi</taxon>
        <taxon>Dikarya</taxon>
        <taxon>Basidiomycota</taxon>
        <taxon>Agaricomycotina</taxon>
        <taxon>Agaricomycetes</taxon>
        <taxon>Polyporales</taxon>
        <taxon>Steccherinaceae</taxon>
        <taxon>Steccherinum</taxon>
    </lineage>
</organism>
<sequence length="388" mass="43137">MSSSTDRFAPTQKFVVSPPESNEKPSTRPAHHANSTQTRYPSVSDWTKYFAGIFVGYSIPPVPMNIASLIPTQQPDWGVDLSREEMKATWLGHACFLVELPAPRDAVRGARIIFDPVFQDSRCSPVQFKGPQRFTPAPCDLHEIPAVDAIVLSHNHYDHTDTPTIQYLVQQHNAHVFAPLGNKPYLSSIGVPTSNIHTLDWWEDCTVTISVSSSSTSSSTLTVTDVQFKLTCTPAQHTANRTLLDRWTTLWASWTLEDLTCPGGKNAYFAGDTGYRTVRKGEDPESVPTCPAFKEIGEKLGPFDLAMIPIGAYDPRALFSGVHAHPADSVRIFKDVRAKKALAMHWGTWILTSEPIMEPPTELRRECDKAHITQEEFDICALGETRAF</sequence>
<dbReference type="GO" id="GO:0070290">
    <property type="term" value="F:N-acylphosphatidylethanolamine-specific phospholipase D activity"/>
    <property type="evidence" value="ECO:0007669"/>
    <property type="project" value="TreeGrafter"/>
</dbReference>
<dbReference type="GO" id="GO:0070291">
    <property type="term" value="P:N-acylethanolamine metabolic process"/>
    <property type="evidence" value="ECO:0007669"/>
    <property type="project" value="TreeGrafter"/>
</dbReference>
<dbReference type="InterPro" id="IPR001279">
    <property type="entry name" value="Metallo-B-lactamas"/>
</dbReference>
<evidence type="ECO:0000256" key="1">
    <source>
        <dbReference type="SAM" id="MobiDB-lite"/>
    </source>
</evidence>
<evidence type="ECO:0000313" key="3">
    <source>
        <dbReference type="EMBL" id="TCD66920.1"/>
    </source>
</evidence>
<dbReference type="OrthoDB" id="332863at2759"/>
<reference evidence="3 4" key="1">
    <citation type="submission" date="2018-11" db="EMBL/GenBank/DDBJ databases">
        <title>Genome assembly of Steccherinum ochraceum LE-BIN_3174, the white-rot fungus of the Steccherinaceae family (The Residual Polyporoid clade, Polyporales, Basidiomycota).</title>
        <authorList>
            <person name="Fedorova T.V."/>
            <person name="Glazunova O.A."/>
            <person name="Landesman E.O."/>
            <person name="Moiseenko K.V."/>
            <person name="Psurtseva N.V."/>
            <person name="Savinova O.S."/>
            <person name="Shakhova N.V."/>
            <person name="Tyazhelova T.V."/>
            <person name="Vasina D.V."/>
        </authorList>
    </citation>
    <scope>NUCLEOTIDE SEQUENCE [LARGE SCALE GENOMIC DNA]</scope>
    <source>
        <strain evidence="3 4">LE-BIN_3174</strain>
    </source>
</reference>
<name>A0A4R0RF65_9APHY</name>
<gene>
    <name evidence="3" type="ORF">EIP91_000759</name>
</gene>
<dbReference type="SUPFAM" id="SSF56281">
    <property type="entry name" value="Metallo-hydrolase/oxidoreductase"/>
    <property type="match status" value="1"/>
</dbReference>
<dbReference type="Gene3D" id="3.60.15.10">
    <property type="entry name" value="Ribonuclease Z/Hydroxyacylglutathione hydrolase-like"/>
    <property type="match status" value="1"/>
</dbReference>
<accession>A0A4R0RF65</accession>
<protein>
    <recommendedName>
        <fullName evidence="2">Metallo-beta-lactamase domain-containing protein</fullName>
    </recommendedName>
</protein>
<proteinExistence type="predicted"/>
<comment type="caution">
    <text evidence="3">The sequence shown here is derived from an EMBL/GenBank/DDBJ whole genome shotgun (WGS) entry which is preliminary data.</text>
</comment>
<dbReference type="STRING" id="92696.A0A4R0RF65"/>
<feature type="domain" description="Metallo-beta-lactamase" evidence="2">
    <location>
        <begin position="111"/>
        <end position="346"/>
    </location>
</feature>
<dbReference type="PANTHER" id="PTHR15032">
    <property type="entry name" value="N-ACYL-PHOSPHATIDYLETHANOLAMINE-HYDROLYZING PHOSPHOLIPASE D"/>
    <property type="match status" value="1"/>
</dbReference>
<dbReference type="EMBL" id="RWJN01000117">
    <property type="protein sequence ID" value="TCD66920.1"/>
    <property type="molecule type" value="Genomic_DNA"/>
</dbReference>
<evidence type="ECO:0000313" key="4">
    <source>
        <dbReference type="Proteomes" id="UP000292702"/>
    </source>
</evidence>
<dbReference type="PANTHER" id="PTHR15032:SF4">
    <property type="entry name" value="N-ACYL-PHOSPHATIDYLETHANOLAMINE-HYDROLYZING PHOSPHOLIPASE D"/>
    <property type="match status" value="1"/>
</dbReference>
<dbReference type="AlphaFoldDB" id="A0A4R0RF65"/>
<dbReference type="GO" id="GO:0070292">
    <property type="term" value="P:N-acylphosphatidylethanolamine metabolic process"/>
    <property type="evidence" value="ECO:0007669"/>
    <property type="project" value="TreeGrafter"/>
</dbReference>
<dbReference type="Proteomes" id="UP000292702">
    <property type="component" value="Unassembled WGS sequence"/>
</dbReference>
<dbReference type="GO" id="GO:0005737">
    <property type="term" value="C:cytoplasm"/>
    <property type="evidence" value="ECO:0007669"/>
    <property type="project" value="TreeGrafter"/>
</dbReference>
<dbReference type="Pfam" id="PF12706">
    <property type="entry name" value="Lactamase_B_2"/>
    <property type="match status" value="1"/>
</dbReference>
<keyword evidence="4" id="KW-1185">Reference proteome</keyword>